<evidence type="ECO:0000256" key="8">
    <source>
        <dbReference type="RuleBase" id="RU910714"/>
    </source>
</evidence>
<sequence length="367" mass="38693">MLSLIRSSTRLYSSTAAKHTKADAIGFIGLGQMGYNMANNLALKAGRPLIVHDVVESTLDKFKDANKDVQIAATPAELADRVGTIITMLPASPHVKEVYFGTDGVLQGLAKDTMVIDSSTIDALVAKELAAAIVEKGAVALDAPVSGGILGAAAGTLTFMVGAASEADFNQAKPLLELMGKNIVYCGANGNGQVAKICNNMLLGISMIAVSETMQLGIRMGMDPKLLANILNTSSGRCWSSDTYNPCPDVIPNTPSCKGYTGGFGNTLMAKDLRLAMNAAQESNSTVLMGALASQVYNRVSNEKEYRGLDFSSVFKVSGAGRKSISGVRILTMRRLITVAIEWKIKTIVYNAFAEANGVTGCNKHGI</sequence>
<name>A0AAD5ECK7_UMBRA</name>
<evidence type="ECO:0000256" key="2">
    <source>
        <dbReference type="ARBA" id="ARBA00006013"/>
    </source>
</evidence>
<dbReference type="EC" id="1.1.1.31" evidence="3 8"/>
<keyword evidence="12" id="KW-1185">Reference proteome</keyword>
<dbReference type="GO" id="GO:0051287">
    <property type="term" value="F:NAD binding"/>
    <property type="evidence" value="ECO:0007669"/>
    <property type="project" value="InterPro"/>
</dbReference>
<evidence type="ECO:0000256" key="3">
    <source>
        <dbReference type="ARBA" id="ARBA00012991"/>
    </source>
</evidence>
<comment type="caution">
    <text evidence="11">The sequence shown here is derived from an EMBL/GenBank/DDBJ whole genome shotgun (WGS) entry which is preliminary data.</text>
</comment>
<dbReference type="GO" id="GO:0006574">
    <property type="term" value="P:L-valine catabolic process"/>
    <property type="evidence" value="ECO:0007669"/>
    <property type="project" value="TreeGrafter"/>
</dbReference>
<dbReference type="PROSITE" id="PS00895">
    <property type="entry name" value="3_HYDROXYISOBUT_DH"/>
    <property type="match status" value="1"/>
</dbReference>
<dbReference type="InterPro" id="IPR006115">
    <property type="entry name" value="6PGDH_NADP-bd"/>
</dbReference>
<dbReference type="InterPro" id="IPR008927">
    <property type="entry name" value="6-PGluconate_DH-like_C_sf"/>
</dbReference>
<dbReference type="FunFam" id="1.10.1040.10:FF:000006">
    <property type="entry name" value="3-hydroxyisobutyrate dehydrogenase"/>
    <property type="match status" value="1"/>
</dbReference>
<dbReference type="NCBIfam" id="TIGR01692">
    <property type="entry name" value="HIBADH"/>
    <property type="match status" value="1"/>
</dbReference>
<gene>
    <name evidence="11" type="ORF">K450DRAFT_231417</name>
</gene>
<comment type="similarity">
    <text evidence="2">Belongs to the HIBADH-related family. 3-hydroxyisobutyrate dehydrogenase subfamily.</text>
</comment>
<evidence type="ECO:0000259" key="9">
    <source>
        <dbReference type="Pfam" id="PF03446"/>
    </source>
</evidence>
<dbReference type="GO" id="GO:0050661">
    <property type="term" value="F:NADP binding"/>
    <property type="evidence" value="ECO:0007669"/>
    <property type="project" value="InterPro"/>
</dbReference>
<dbReference type="InterPro" id="IPR013328">
    <property type="entry name" value="6PGD_dom2"/>
</dbReference>
<reference evidence="11" key="2">
    <citation type="journal article" date="2022" name="Proc. Natl. Acad. Sci. U.S.A.">
        <title>Diploid-dominant life cycles characterize the early evolution of Fungi.</title>
        <authorList>
            <person name="Amses K.R."/>
            <person name="Simmons D.R."/>
            <person name="Longcore J.E."/>
            <person name="Mondo S.J."/>
            <person name="Seto K."/>
            <person name="Jeronimo G.H."/>
            <person name="Bonds A.E."/>
            <person name="Quandt C.A."/>
            <person name="Davis W.J."/>
            <person name="Chang Y."/>
            <person name="Federici B.A."/>
            <person name="Kuo A."/>
            <person name="LaButti K."/>
            <person name="Pangilinan J."/>
            <person name="Andreopoulos W."/>
            <person name="Tritt A."/>
            <person name="Riley R."/>
            <person name="Hundley H."/>
            <person name="Johnson J."/>
            <person name="Lipzen A."/>
            <person name="Barry K."/>
            <person name="Lang B.F."/>
            <person name="Cuomo C.A."/>
            <person name="Buchler N.E."/>
            <person name="Grigoriev I.V."/>
            <person name="Spatafora J.W."/>
            <person name="Stajich J.E."/>
            <person name="James T.Y."/>
        </authorList>
    </citation>
    <scope>NUCLEOTIDE SEQUENCE</scope>
    <source>
        <strain evidence="11">AG</strain>
    </source>
</reference>
<keyword evidence="5 8" id="KW-0560">Oxidoreductase</keyword>
<evidence type="ECO:0000256" key="7">
    <source>
        <dbReference type="ARBA" id="ARBA00049197"/>
    </source>
</evidence>
<evidence type="ECO:0000313" key="11">
    <source>
        <dbReference type="EMBL" id="KAI8581458.1"/>
    </source>
</evidence>
<dbReference type="Gene3D" id="1.10.1040.10">
    <property type="entry name" value="N-(1-d-carboxylethyl)-l-norvaline Dehydrogenase, domain 2"/>
    <property type="match status" value="1"/>
</dbReference>
<evidence type="ECO:0000256" key="4">
    <source>
        <dbReference type="ARBA" id="ARBA00022456"/>
    </source>
</evidence>
<dbReference type="EMBL" id="MU620905">
    <property type="protein sequence ID" value="KAI8581458.1"/>
    <property type="molecule type" value="Genomic_DNA"/>
</dbReference>
<dbReference type="Proteomes" id="UP001206595">
    <property type="component" value="Unassembled WGS sequence"/>
</dbReference>
<feature type="domain" description="3-hydroxyisobutyrate dehydrogenase-like NAD-binding" evidence="10">
    <location>
        <begin position="190"/>
        <end position="317"/>
    </location>
</feature>
<dbReference type="Pfam" id="PF03446">
    <property type="entry name" value="NAD_binding_2"/>
    <property type="match status" value="1"/>
</dbReference>
<dbReference type="InterPro" id="IPR002204">
    <property type="entry name" value="3-OH-isobutyrate_DH-rel_CS"/>
</dbReference>
<dbReference type="Gene3D" id="3.40.50.720">
    <property type="entry name" value="NAD(P)-binding Rossmann-like Domain"/>
    <property type="match status" value="1"/>
</dbReference>
<proteinExistence type="inferred from homology"/>
<dbReference type="InterPro" id="IPR036291">
    <property type="entry name" value="NAD(P)-bd_dom_sf"/>
</dbReference>
<comment type="catalytic activity">
    <reaction evidence="7 8">
        <text>3-hydroxy-2-methylpropanoate + NAD(+) = 2-methyl-3-oxopropanoate + NADH + H(+)</text>
        <dbReference type="Rhea" id="RHEA:17681"/>
        <dbReference type="ChEBI" id="CHEBI:11805"/>
        <dbReference type="ChEBI" id="CHEBI:15378"/>
        <dbReference type="ChEBI" id="CHEBI:57540"/>
        <dbReference type="ChEBI" id="CHEBI:57700"/>
        <dbReference type="ChEBI" id="CHEBI:57945"/>
        <dbReference type="EC" id="1.1.1.31"/>
    </reaction>
</comment>
<dbReference type="InterPro" id="IPR011548">
    <property type="entry name" value="HIBADH"/>
</dbReference>
<protein>
    <recommendedName>
        <fullName evidence="3 8">3-hydroxyisobutyrate dehydrogenase</fullName>
        <shortName evidence="8">HIBADH</shortName>
        <ecNumber evidence="3 8">1.1.1.31</ecNumber>
    </recommendedName>
</protein>
<evidence type="ECO:0000256" key="5">
    <source>
        <dbReference type="ARBA" id="ARBA00023002"/>
    </source>
</evidence>
<dbReference type="SUPFAM" id="SSF51735">
    <property type="entry name" value="NAD(P)-binding Rossmann-fold domains"/>
    <property type="match status" value="1"/>
</dbReference>
<evidence type="ECO:0000313" key="12">
    <source>
        <dbReference type="Proteomes" id="UP001206595"/>
    </source>
</evidence>
<dbReference type="PANTHER" id="PTHR22981:SF7">
    <property type="entry name" value="3-HYDROXYISOBUTYRATE DEHYDROGENASE, MITOCHONDRIAL"/>
    <property type="match status" value="1"/>
</dbReference>
<evidence type="ECO:0000259" key="10">
    <source>
        <dbReference type="Pfam" id="PF14833"/>
    </source>
</evidence>
<evidence type="ECO:0000256" key="6">
    <source>
        <dbReference type="ARBA" id="ARBA00023027"/>
    </source>
</evidence>
<keyword evidence="6 8" id="KW-0520">NAD</keyword>
<dbReference type="SUPFAM" id="SSF48179">
    <property type="entry name" value="6-phosphogluconate dehydrogenase C-terminal domain-like"/>
    <property type="match status" value="1"/>
</dbReference>
<dbReference type="PANTHER" id="PTHR22981">
    <property type="entry name" value="3-HYDROXYISOBUTYRATE DEHYDROGENASE-RELATED"/>
    <property type="match status" value="1"/>
</dbReference>
<feature type="domain" description="6-phosphogluconate dehydrogenase NADP-binding" evidence="9">
    <location>
        <begin position="25"/>
        <end position="187"/>
    </location>
</feature>
<evidence type="ECO:0000256" key="1">
    <source>
        <dbReference type="ARBA" id="ARBA00005109"/>
    </source>
</evidence>
<keyword evidence="4 8" id="KW-0101">Branched-chain amino acid catabolism</keyword>
<reference evidence="11" key="1">
    <citation type="submission" date="2021-06" db="EMBL/GenBank/DDBJ databases">
        <authorList>
            <consortium name="DOE Joint Genome Institute"/>
            <person name="Mondo S.J."/>
            <person name="Amses K.R."/>
            <person name="Simmons D.R."/>
            <person name="Longcore J.E."/>
            <person name="Seto K."/>
            <person name="Alves G.H."/>
            <person name="Bonds A.E."/>
            <person name="Quandt C.A."/>
            <person name="Davis W.J."/>
            <person name="Chang Y."/>
            <person name="Letcher P.M."/>
            <person name="Powell M.J."/>
            <person name="Kuo A."/>
            <person name="Labutti K."/>
            <person name="Pangilinan J."/>
            <person name="Andreopoulos W."/>
            <person name="Tritt A."/>
            <person name="Riley R."/>
            <person name="Hundley H."/>
            <person name="Johnson J."/>
            <person name="Lipzen A."/>
            <person name="Barry K."/>
            <person name="Berbee M.L."/>
            <person name="Buchler N.E."/>
            <person name="Grigoriev I.V."/>
            <person name="Spatafora J.W."/>
            <person name="Stajich J.E."/>
            <person name="James T.Y."/>
        </authorList>
    </citation>
    <scope>NUCLEOTIDE SEQUENCE</scope>
    <source>
        <strain evidence="11">AG</strain>
    </source>
</reference>
<organism evidence="11 12">
    <name type="scientific">Umbelopsis ramanniana AG</name>
    <dbReference type="NCBI Taxonomy" id="1314678"/>
    <lineage>
        <taxon>Eukaryota</taxon>
        <taxon>Fungi</taxon>
        <taxon>Fungi incertae sedis</taxon>
        <taxon>Mucoromycota</taxon>
        <taxon>Mucoromycotina</taxon>
        <taxon>Umbelopsidomycetes</taxon>
        <taxon>Umbelopsidales</taxon>
        <taxon>Umbelopsidaceae</taxon>
        <taxon>Umbelopsis</taxon>
    </lineage>
</organism>
<dbReference type="GO" id="GO:0005739">
    <property type="term" value="C:mitochondrion"/>
    <property type="evidence" value="ECO:0007669"/>
    <property type="project" value="TreeGrafter"/>
</dbReference>
<dbReference type="RefSeq" id="XP_051446462.1">
    <property type="nucleotide sequence ID" value="XM_051587422.1"/>
</dbReference>
<dbReference type="GO" id="GO:0008442">
    <property type="term" value="F:3-hydroxyisobutyrate dehydrogenase activity"/>
    <property type="evidence" value="ECO:0007669"/>
    <property type="project" value="UniProtKB-EC"/>
</dbReference>
<dbReference type="GeneID" id="75912767"/>
<dbReference type="InterPro" id="IPR029154">
    <property type="entry name" value="HIBADH-like_NADP-bd"/>
</dbReference>
<dbReference type="AlphaFoldDB" id="A0AAD5ECK7"/>
<dbReference type="Pfam" id="PF14833">
    <property type="entry name" value="NAD_binding_11"/>
    <property type="match status" value="1"/>
</dbReference>
<comment type="pathway">
    <text evidence="1 8">Amino-acid degradation; L-valine degradation.</text>
</comment>
<accession>A0AAD5ECK7</accession>